<protein>
    <submittedName>
        <fullName evidence="2">Uncharacterized protein</fullName>
    </submittedName>
</protein>
<dbReference type="Proteomes" id="UP000799436">
    <property type="component" value="Unassembled WGS sequence"/>
</dbReference>
<organism evidence="2 3">
    <name type="scientific">Teratosphaeria nubilosa</name>
    <dbReference type="NCBI Taxonomy" id="161662"/>
    <lineage>
        <taxon>Eukaryota</taxon>
        <taxon>Fungi</taxon>
        <taxon>Dikarya</taxon>
        <taxon>Ascomycota</taxon>
        <taxon>Pezizomycotina</taxon>
        <taxon>Dothideomycetes</taxon>
        <taxon>Dothideomycetidae</taxon>
        <taxon>Mycosphaerellales</taxon>
        <taxon>Teratosphaeriaceae</taxon>
        <taxon>Teratosphaeria</taxon>
    </lineage>
</organism>
<evidence type="ECO:0000256" key="1">
    <source>
        <dbReference type="SAM" id="MobiDB-lite"/>
    </source>
</evidence>
<keyword evidence="3" id="KW-1185">Reference proteome</keyword>
<evidence type="ECO:0000313" key="2">
    <source>
        <dbReference type="EMBL" id="KAF2771504.1"/>
    </source>
</evidence>
<dbReference type="EMBL" id="ML995819">
    <property type="protein sequence ID" value="KAF2771504.1"/>
    <property type="molecule type" value="Genomic_DNA"/>
</dbReference>
<dbReference type="AlphaFoldDB" id="A0A6G1LH62"/>
<gene>
    <name evidence="2" type="ORF">EJ03DRAFT_334798</name>
</gene>
<feature type="region of interest" description="Disordered" evidence="1">
    <location>
        <begin position="34"/>
        <end position="85"/>
    </location>
</feature>
<proteinExistence type="predicted"/>
<reference evidence="2" key="1">
    <citation type="journal article" date="2020" name="Stud. Mycol.">
        <title>101 Dothideomycetes genomes: a test case for predicting lifestyles and emergence of pathogens.</title>
        <authorList>
            <person name="Haridas S."/>
            <person name="Albert R."/>
            <person name="Binder M."/>
            <person name="Bloem J."/>
            <person name="Labutti K."/>
            <person name="Salamov A."/>
            <person name="Andreopoulos B."/>
            <person name="Baker S."/>
            <person name="Barry K."/>
            <person name="Bills G."/>
            <person name="Bluhm B."/>
            <person name="Cannon C."/>
            <person name="Castanera R."/>
            <person name="Culley D."/>
            <person name="Daum C."/>
            <person name="Ezra D."/>
            <person name="Gonzalez J."/>
            <person name="Henrissat B."/>
            <person name="Kuo A."/>
            <person name="Liang C."/>
            <person name="Lipzen A."/>
            <person name="Lutzoni F."/>
            <person name="Magnuson J."/>
            <person name="Mondo S."/>
            <person name="Nolan M."/>
            <person name="Ohm R."/>
            <person name="Pangilinan J."/>
            <person name="Park H.-J."/>
            <person name="Ramirez L."/>
            <person name="Alfaro M."/>
            <person name="Sun H."/>
            <person name="Tritt A."/>
            <person name="Yoshinaga Y."/>
            <person name="Zwiers L.-H."/>
            <person name="Turgeon B."/>
            <person name="Goodwin S."/>
            <person name="Spatafora J."/>
            <person name="Crous P."/>
            <person name="Grigoriev I."/>
        </authorList>
    </citation>
    <scope>NUCLEOTIDE SEQUENCE</scope>
    <source>
        <strain evidence="2">CBS 116005</strain>
    </source>
</reference>
<sequence length="195" mass="21660">MDKHIYYLEVHHIPHPDTVNHFAYAQHTPLHMSSAGIHPVSQRGDATSGNNQTNLSGAKSHSPSLLNNYSSDEEEEEGDSTNFDCASRKLTNLSPLQQIRLMQQQSKITHGETARLYTTAAKLKFYSSYGAQAWAHMDEISRDVLLDDAEELIKGLKDTLPDVVETTEHSLDELQGIAIQPQETAGRGIEPDDHA</sequence>
<feature type="compositionally biased region" description="Polar residues" evidence="1">
    <location>
        <begin position="44"/>
        <end position="70"/>
    </location>
</feature>
<accession>A0A6G1LH62</accession>
<evidence type="ECO:0000313" key="3">
    <source>
        <dbReference type="Proteomes" id="UP000799436"/>
    </source>
</evidence>
<name>A0A6G1LH62_9PEZI</name>